<evidence type="ECO:0000259" key="13">
    <source>
        <dbReference type="Pfam" id="PF08263"/>
    </source>
</evidence>
<dbReference type="PANTHER" id="PTHR48063:SF98">
    <property type="entry name" value="LRR RECEPTOR-LIKE SERINE_THREONINE-PROTEIN KINASE FLS2"/>
    <property type="match status" value="1"/>
</dbReference>
<dbReference type="Pfam" id="PF08263">
    <property type="entry name" value="LRRNT_2"/>
    <property type="match status" value="1"/>
</dbReference>
<evidence type="ECO:0000313" key="15">
    <source>
        <dbReference type="EMBL" id="GER41070.1"/>
    </source>
</evidence>
<dbReference type="FunFam" id="3.80.10.10:FF:000129">
    <property type="entry name" value="Leucine-rich repeat receptor-like kinase"/>
    <property type="match status" value="1"/>
</dbReference>
<dbReference type="SMART" id="SM00369">
    <property type="entry name" value="LRR_TYP"/>
    <property type="match status" value="10"/>
</dbReference>
<evidence type="ECO:0000256" key="6">
    <source>
        <dbReference type="ARBA" id="ARBA00022729"/>
    </source>
</evidence>
<evidence type="ECO:0000259" key="14">
    <source>
        <dbReference type="Pfam" id="PF23598"/>
    </source>
</evidence>
<keyword evidence="16" id="KW-1185">Reference proteome</keyword>
<feature type="domain" description="Leucine-rich repeat-containing N-terminal plant-type" evidence="13">
    <location>
        <begin position="34"/>
        <end position="72"/>
    </location>
</feature>
<evidence type="ECO:0000256" key="3">
    <source>
        <dbReference type="ARBA" id="ARBA00022475"/>
    </source>
</evidence>
<protein>
    <submittedName>
        <fullName evidence="15">Receptor-like protein</fullName>
    </submittedName>
</protein>
<feature type="transmembrane region" description="Helical" evidence="11">
    <location>
        <begin position="959"/>
        <end position="981"/>
    </location>
</feature>
<evidence type="ECO:0000256" key="12">
    <source>
        <dbReference type="SAM" id="SignalP"/>
    </source>
</evidence>
<keyword evidence="10" id="KW-0325">Glycoprotein</keyword>
<keyword evidence="8 11" id="KW-1133">Transmembrane helix</keyword>
<accession>A0A5A7Q779</accession>
<keyword evidence="4" id="KW-0433">Leucine-rich repeat</keyword>
<evidence type="ECO:0000256" key="7">
    <source>
        <dbReference type="ARBA" id="ARBA00022737"/>
    </source>
</evidence>
<evidence type="ECO:0000256" key="2">
    <source>
        <dbReference type="ARBA" id="ARBA00009592"/>
    </source>
</evidence>
<dbReference type="AlphaFoldDB" id="A0A5A7Q779"/>
<dbReference type="PROSITE" id="PS51450">
    <property type="entry name" value="LRR"/>
    <property type="match status" value="2"/>
</dbReference>
<dbReference type="FunFam" id="3.80.10.10:FF:000383">
    <property type="entry name" value="Leucine-rich repeat receptor protein kinase EMS1"/>
    <property type="match status" value="1"/>
</dbReference>
<evidence type="ECO:0000256" key="10">
    <source>
        <dbReference type="ARBA" id="ARBA00023180"/>
    </source>
</evidence>
<dbReference type="FunFam" id="3.80.10.10:FF:000095">
    <property type="entry name" value="LRR receptor-like serine/threonine-protein kinase GSO1"/>
    <property type="match status" value="2"/>
</dbReference>
<evidence type="ECO:0000256" key="5">
    <source>
        <dbReference type="ARBA" id="ARBA00022692"/>
    </source>
</evidence>
<dbReference type="Pfam" id="PF00560">
    <property type="entry name" value="LRR_1"/>
    <property type="match status" value="7"/>
</dbReference>
<gene>
    <name evidence="15" type="ORF">STAS_17772</name>
</gene>
<dbReference type="InterPro" id="IPR046956">
    <property type="entry name" value="RLP23-like"/>
</dbReference>
<evidence type="ECO:0000256" key="4">
    <source>
        <dbReference type="ARBA" id="ARBA00022614"/>
    </source>
</evidence>
<keyword evidence="15" id="KW-0675">Receptor</keyword>
<dbReference type="EMBL" id="BKCP01006071">
    <property type="protein sequence ID" value="GER41070.1"/>
    <property type="molecule type" value="Genomic_DNA"/>
</dbReference>
<dbReference type="GO" id="GO:0051707">
    <property type="term" value="P:response to other organism"/>
    <property type="evidence" value="ECO:0007669"/>
    <property type="project" value="UniProtKB-ARBA"/>
</dbReference>
<dbReference type="Proteomes" id="UP000325081">
    <property type="component" value="Unassembled WGS sequence"/>
</dbReference>
<organism evidence="15 16">
    <name type="scientific">Striga asiatica</name>
    <name type="common">Asiatic witchweed</name>
    <name type="synonym">Buchnera asiatica</name>
    <dbReference type="NCBI Taxonomy" id="4170"/>
    <lineage>
        <taxon>Eukaryota</taxon>
        <taxon>Viridiplantae</taxon>
        <taxon>Streptophyta</taxon>
        <taxon>Embryophyta</taxon>
        <taxon>Tracheophyta</taxon>
        <taxon>Spermatophyta</taxon>
        <taxon>Magnoliopsida</taxon>
        <taxon>eudicotyledons</taxon>
        <taxon>Gunneridae</taxon>
        <taxon>Pentapetalae</taxon>
        <taxon>asterids</taxon>
        <taxon>lamiids</taxon>
        <taxon>Lamiales</taxon>
        <taxon>Orobanchaceae</taxon>
        <taxon>Buchnereae</taxon>
        <taxon>Striga</taxon>
    </lineage>
</organism>
<evidence type="ECO:0000313" key="16">
    <source>
        <dbReference type="Proteomes" id="UP000325081"/>
    </source>
</evidence>
<feature type="signal peptide" evidence="12">
    <location>
        <begin position="1"/>
        <end position="31"/>
    </location>
</feature>
<dbReference type="InterPro" id="IPR001611">
    <property type="entry name" value="Leu-rich_rpt"/>
</dbReference>
<sequence>MKIKLSASKPCILIASLFTAVLLFKPSLCAACIETEKQALLTFKHSLHDPSNKLSSWDDKVNCCWWKGVLCSSSLTGHVEGLQLQSGLNGTLSSSLLDLKHLRYLDLSQNNFLQPIPSFIGSLASLEYLNLSHAEFYGKIPYSIGNLSKLHTLSLEETRSTPSPLQVDSLEWLWGLSNLKHLNLNGVNLSQARDWEKQVIHKLPSLIHLHLSSCILSDSARLSNDVNISRSNLGTLDLSSNSFATIPEWIFQLTNLNFLDLSVNSFGGPIPTNANFTRLQHINLSENHFNSTIPDWLYTCENIEFVDLGSNNLQGNISSAISNLTSLATLVLSHNELSGEIPREIGSLCKMQRLDLSYNKLGGDISDSSFAKCKGSLEFLDLSMNQLSGHLTHLFGSFKQLRALMLGRNSLSGVIPSNIGNLSSLQSLDMSYNRLSGTLPESVGQLFNLKGLLLHFNMLEGVVTEAHFARLSKLTVLSASGNHLTLNISKLDWIPPFKLETLLLGLWSLGSDSRIFSWLGTQQNSILELDLSCTGISSDVPSWLWSVKYLNLSYNQLHGKIPVISDPKVDDVSYGRFIYLSSNNFSGPLPRVGNKVSELDLSNNSFSGGISHFLCQTSTQYLARILDLGGNRLSGELPDCWMTWPVLQVLNLGNNNFSGRIPNSIGSLVYLVSLNLNDNNLSGHIPFSIDNCSKLLKLDFARNNLDGNMGTWTWTSLSGLKYLILRSNNFDGELNPSICQLNSLQILDLSNNRFSGVIPSCVDSFTAMTTTRSLPEGKFDYGAPGYSFYYGETGYSLHPRAFIESASINIKGNELHYDTILPLVTGIDLSRNNFSGDIPSEITSLVELKSLNLSGNNFTGIIPDNIGNMKQLESLDLSRNFLSGEIPNSFTLMTSLEYVNLSSNNLSGRIPESTQLRGFNESSFDGNNLCGPPLTLSCTEEGEVVREAGEEREKREIEWFYVCLSLGYAVGLSLVVTAFVLKKAREAYYGFLQDTWDNVYVFFCIKWRSLTRALGQD</sequence>
<comment type="similarity">
    <text evidence="2">Belongs to the RLP family.</text>
</comment>
<feature type="domain" description="Disease resistance R13L4/SHOC-2-like LRR" evidence="14">
    <location>
        <begin position="90"/>
        <end position="266"/>
    </location>
</feature>
<dbReference type="Pfam" id="PF13855">
    <property type="entry name" value="LRR_8"/>
    <property type="match status" value="2"/>
</dbReference>
<comment type="subcellular location">
    <subcellularLocation>
        <location evidence="1">Cell membrane</location>
        <topology evidence="1">Single-pass type I membrane protein</topology>
    </subcellularLocation>
</comment>
<keyword evidence="3" id="KW-1003">Cell membrane</keyword>
<evidence type="ECO:0000256" key="1">
    <source>
        <dbReference type="ARBA" id="ARBA00004251"/>
    </source>
</evidence>
<keyword evidence="5 11" id="KW-0812">Transmembrane</keyword>
<dbReference type="InterPro" id="IPR032675">
    <property type="entry name" value="LRR_dom_sf"/>
</dbReference>
<proteinExistence type="inferred from homology"/>
<comment type="caution">
    <text evidence="15">The sequence shown here is derived from an EMBL/GenBank/DDBJ whole genome shotgun (WGS) entry which is preliminary data.</text>
</comment>
<evidence type="ECO:0000256" key="11">
    <source>
        <dbReference type="SAM" id="Phobius"/>
    </source>
</evidence>
<dbReference type="InterPro" id="IPR013210">
    <property type="entry name" value="LRR_N_plant-typ"/>
</dbReference>
<reference evidence="16" key="1">
    <citation type="journal article" date="2019" name="Curr. Biol.">
        <title>Genome Sequence of Striga asiatica Provides Insight into the Evolution of Plant Parasitism.</title>
        <authorList>
            <person name="Yoshida S."/>
            <person name="Kim S."/>
            <person name="Wafula E.K."/>
            <person name="Tanskanen J."/>
            <person name="Kim Y.M."/>
            <person name="Honaas L."/>
            <person name="Yang Z."/>
            <person name="Spallek T."/>
            <person name="Conn C.E."/>
            <person name="Ichihashi Y."/>
            <person name="Cheong K."/>
            <person name="Cui S."/>
            <person name="Der J.P."/>
            <person name="Gundlach H."/>
            <person name="Jiao Y."/>
            <person name="Hori C."/>
            <person name="Ishida J.K."/>
            <person name="Kasahara H."/>
            <person name="Kiba T."/>
            <person name="Kim M.S."/>
            <person name="Koo N."/>
            <person name="Laohavisit A."/>
            <person name="Lee Y.H."/>
            <person name="Lumba S."/>
            <person name="McCourt P."/>
            <person name="Mortimer J.C."/>
            <person name="Mutuku J.M."/>
            <person name="Nomura T."/>
            <person name="Sasaki-Sekimoto Y."/>
            <person name="Seto Y."/>
            <person name="Wang Y."/>
            <person name="Wakatake T."/>
            <person name="Sakakibara H."/>
            <person name="Demura T."/>
            <person name="Yamaguchi S."/>
            <person name="Yoneyama K."/>
            <person name="Manabe R.I."/>
            <person name="Nelson D.C."/>
            <person name="Schulman A.H."/>
            <person name="Timko M.P."/>
            <person name="dePamphilis C.W."/>
            <person name="Choi D."/>
            <person name="Shirasu K."/>
        </authorList>
    </citation>
    <scope>NUCLEOTIDE SEQUENCE [LARGE SCALE GENOMIC DNA]</scope>
    <source>
        <strain evidence="16">cv. UVA1</strain>
    </source>
</reference>
<dbReference type="FunFam" id="3.80.10.10:FF:000111">
    <property type="entry name" value="LRR receptor-like serine/threonine-protein kinase ERECTA"/>
    <property type="match status" value="1"/>
</dbReference>
<dbReference type="SUPFAM" id="SSF52058">
    <property type="entry name" value="L domain-like"/>
    <property type="match status" value="4"/>
</dbReference>
<dbReference type="PRINTS" id="PR00019">
    <property type="entry name" value="LEURICHRPT"/>
</dbReference>
<keyword evidence="7" id="KW-0677">Repeat</keyword>
<dbReference type="GO" id="GO:0005886">
    <property type="term" value="C:plasma membrane"/>
    <property type="evidence" value="ECO:0007669"/>
    <property type="project" value="UniProtKB-SubCell"/>
</dbReference>
<dbReference type="Gene3D" id="3.80.10.10">
    <property type="entry name" value="Ribonuclease Inhibitor"/>
    <property type="match status" value="3"/>
</dbReference>
<evidence type="ECO:0000256" key="9">
    <source>
        <dbReference type="ARBA" id="ARBA00023136"/>
    </source>
</evidence>
<dbReference type="PANTHER" id="PTHR48063">
    <property type="entry name" value="LRR RECEPTOR-LIKE KINASE"/>
    <property type="match status" value="1"/>
</dbReference>
<dbReference type="InterPro" id="IPR055414">
    <property type="entry name" value="LRR_R13L4/SHOC2-like"/>
</dbReference>
<dbReference type="InterPro" id="IPR003591">
    <property type="entry name" value="Leu-rich_rpt_typical-subtyp"/>
</dbReference>
<name>A0A5A7Q779_STRAF</name>
<feature type="chain" id="PRO_5022748244" evidence="12">
    <location>
        <begin position="32"/>
        <end position="1017"/>
    </location>
</feature>
<dbReference type="GO" id="GO:0006952">
    <property type="term" value="P:defense response"/>
    <property type="evidence" value="ECO:0007669"/>
    <property type="project" value="UniProtKB-ARBA"/>
</dbReference>
<evidence type="ECO:0000256" key="8">
    <source>
        <dbReference type="ARBA" id="ARBA00022989"/>
    </source>
</evidence>
<dbReference type="Pfam" id="PF23598">
    <property type="entry name" value="LRR_14"/>
    <property type="match status" value="1"/>
</dbReference>
<keyword evidence="6 12" id="KW-0732">Signal</keyword>
<dbReference type="OrthoDB" id="908873at2759"/>
<keyword evidence="9 11" id="KW-0472">Membrane</keyword>